<accession>A0A517NK34</accession>
<dbReference type="InterPro" id="IPR013321">
    <property type="entry name" value="Arc_rbn_hlx_hlx"/>
</dbReference>
<keyword evidence="2" id="KW-1185">Reference proteome</keyword>
<dbReference type="OrthoDB" id="289327at2"/>
<evidence type="ECO:0008006" key="3">
    <source>
        <dbReference type="Google" id="ProtNLM"/>
    </source>
</evidence>
<dbReference type="EMBL" id="CP036525">
    <property type="protein sequence ID" value="QDT07498.1"/>
    <property type="molecule type" value="Genomic_DNA"/>
</dbReference>
<reference evidence="1 2" key="1">
    <citation type="submission" date="2019-02" db="EMBL/GenBank/DDBJ databases">
        <title>Deep-cultivation of Planctomycetes and their phenomic and genomic characterization uncovers novel biology.</title>
        <authorList>
            <person name="Wiegand S."/>
            <person name="Jogler M."/>
            <person name="Boedeker C."/>
            <person name="Pinto D."/>
            <person name="Vollmers J."/>
            <person name="Rivas-Marin E."/>
            <person name="Kohn T."/>
            <person name="Peeters S.H."/>
            <person name="Heuer A."/>
            <person name="Rast P."/>
            <person name="Oberbeckmann S."/>
            <person name="Bunk B."/>
            <person name="Jeske O."/>
            <person name="Meyerdierks A."/>
            <person name="Storesund J.E."/>
            <person name="Kallscheuer N."/>
            <person name="Luecker S."/>
            <person name="Lage O.M."/>
            <person name="Pohl T."/>
            <person name="Merkel B.J."/>
            <person name="Hornburger P."/>
            <person name="Mueller R.-W."/>
            <person name="Bruemmer F."/>
            <person name="Labrenz M."/>
            <person name="Spormann A.M."/>
            <person name="Op den Camp H."/>
            <person name="Overmann J."/>
            <person name="Amann R."/>
            <person name="Jetten M.S.M."/>
            <person name="Mascher T."/>
            <person name="Medema M.H."/>
            <person name="Devos D.P."/>
            <person name="Kaster A.-K."/>
            <person name="Ovreas L."/>
            <person name="Rohde M."/>
            <person name="Galperin M.Y."/>
            <person name="Jogler C."/>
        </authorList>
    </citation>
    <scope>NUCLEOTIDE SEQUENCE [LARGE SCALE GENOMIC DNA]</scope>
    <source>
        <strain evidence="1 2">K22_7</strain>
    </source>
</reference>
<protein>
    <recommendedName>
        <fullName evidence="3">ParG</fullName>
    </recommendedName>
</protein>
<dbReference type="AlphaFoldDB" id="A0A517NK34"/>
<dbReference type="SUPFAM" id="SSF47598">
    <property type="entry name" value="Ribbon-helix-helix"/>
    <property type="match status" value="1"/>
</dbReference>
<evidence type="ECO:0000313" key="2">
    <source>
        <dbReference type="Proteomes" id="UP000318538"/>
    </source>
</evidence>
<dbReference type="Pfam" id="PF09274">
    <property type="entry name" value="ParG"/>
    <property type="match status" value="1"/>
</dbReference>
<dbReference type="Gene3D" id="1.10.1220.10">
    <property type="entry name" value="Met repressor-like"/>
    <property type="match status" value="1"/>
</dbReference>
<gene>
    <name evidence="1" type="ORF">K227x_59250</name>
</gene>
<proteinExistence type="predicted"/>
<name>A0A517NK34_9BACT</name>
<dbReference type="RefSeq" id="WP_145175532.1">
    <property type="nucleotide sequence ID" value="NZ_CP036525.1"/>
</dbReference>
<dbReference type="KEGG" id="rlc:K227x_59250"/>
<dbReference type="InterPro" id="IPR015354">
    <property type="entry name" value="DNA_partition_ParG"/>
</dbReference>
<sequence length="76" mass="8842">MSKQIKMQVRPSRGNEADQWVEARKVEPEFPPVKMKRLTIDIDPDLHTKLKVHCAMKETEIVSLMRELIQNELGAE</sequence>
<dbReference type="GO" id="GO:0006355">
    <property type="term" value="P:regulation of DNA-templated transcription"/>
    <property type="evidence" value="ECO:0007669"/>
    <property type="project" value="InterPro"/>
</dbReference>
<evidence type="ECO:0000313" key="1">
    <source>
        <dbReference type="EMBL" id="QDT07498.1"/>
    </source>
</evidence>
<organism evidence="1 2">
    <name type="scientific">Rubripirellula lacrimiformis</name>
    <dbReference type="NCBI Taxonomy" id="1930273"/>
    <lineage>
        <taxon>Bacteria</taxon>
        <taxon>Pseudomonadati</taxon>
        <taxon>Planctomycetota</taxon>
        <taxon>Planctomycetia</taxon>
        <taxon>Pirellulales</taxon>
        <taxon>Pirellulaceae</taxon>
        <taxon>Rubripirellula</taxon>
    </lineage>
</organism>
<dbReference type="InterPro" id="IPR010985">
    <property type="entry name" value="Ribbon_hlx_hlx"/>
</dbReference>
<dbReference type="Proteomes" id="UP000318538">
    <property type="component" value="Chromosome"/>
</dbReference>